<name>A0AAN7I927_QUERU</name>
<dbReference type="Proteomes" id="UP001324115">
    <property type="component" value="Unassembled WGS sequence"/>
</dbReference>
<sequence length="347" mass="39565">MLTSLEVLDTLSLRGCKNLRGLPDGIYKLQQLWQLWTPTAKLRPTCNSFDSSSSGYGFLKMEFLDFRSYKNVIELDLLMKPDFFPALSLIYLSGTNIITIPESISRFPSLGTLHIENCKHLREIQGLPQSIRWVYATNCPLLDNESLLNQVIEIMGILPNAVCGSARSNELMDPQFTDYFPSETEGAQSESESEDGDISHFSISRDLWVSGTEIPWFNHQSVENNSILFWVGRKFPKLALYFAFGTISIHCNCHVYISINGCNKSEKLNQFDIDDNLLRLYTPPQRHLQRHLNESNPTDQNYVEITYETRGYVGEPNAEPPIKATRWGVHVECICPPQESGRPNCWT</sequence>
<protein>
    <submittedName>
        <fullName evidence="1">Uncharacterized protein</fullName>
    </submittedName>
</protein>
<dbReference type="AlphaFoldDB" id="A0AAN7I927"/>
<evidence type="ECO:0000313" key="2">
    <source>
        <dbReference type="Proteomes" id="UP001324115"/>
    </source>
</evidence>
<organism evidence="1 2">
    <name type="scientific">Quercus rubra</name>
    <name type="common">Northern red oak</name>
    <name type="synonym">Quercus borealis</name>
    <dbReference type="NCBI Taxonomy" id="3512"/>
    <lineage>
        <taxon>Eukaryota</taxon>
        <taxon>Viridiplantae</taxon>
        <taxon>Streptophyta</taxon>
        <taxon>Embryophyta</taxon>
        <taxon>Tracheophyta</taxon>
        <taxon>Spermatophyta</taxon>
        <taxon>Magnoliopsida</taxon>
        <taxon>eudicotyledons</taxon>
        <taxon>Gunneridae</taxon>
        <taxon>Pentapetalae</taxon>
        <taxon>rosids</taxon>
        <taxon>fabids</taxon>
        <taxon>Fagales</taxon>
        <taxon>Fagaceae</taxon>
        <taxon>Quercus</taxon>
    </lineage>
</organism>
<gene>
    <name evidence="1" type="ORF">RGQ29_008584</name>
</gene>
<keyword evidence="2" id="KW-1185">Reference proteome</keyword>
<reference evidence="1 2" key="1">
    <citation type="journal article" date="2023" name="G3 (Bethesda)">
        <title>A haplotype-resolved chromosome-scale genome for Quercus rubra L. provides insights into the genetics of adaptive traits for red oak species.</title>
        <authorList>
            <person name="Kapoor B."/>
            <person name="Jenkins J."/>
            <person name="Schmutz J."/>
            <person name="Zhebentyayeva T."/>
            <person name="Kuelheim C."/>
            <person name="Coggeshall M."/>
            <person name="Heim C."/>
            <person name="Lasky J.R."/>
            <person name="Leites L."/>
            <person name="Islam-Faridi N."/>
            <person name="Romero-Severson J."/>
            <person name="DeLeo V.L."/>
            <person name="Lucas S.M."/>
            <person name="Lazic D."/>
            <person name="Gailing O."/>
            <person name="Carlson J."/>
            <person name="Staton M."/>
        </authorList>
    </citation>
    <scope>NUCLEOTIDE SEQUENCE [LARGE SCALE GENOMIC DNA]</scope>
    <source>
        <strain evidence="1">Pseudo-F2</strain>
    </source>
</reference>
<dbReference type="EMBL" id="JAXUIC010000012">
    <property type="protein sequence ID" value="KAK4559438.1"/>
    <property type="molecule type" value="Genomic_DNA"/>
</dbReference>
<comment type="caution">
    <text evidence="1">The sequence shown here is derived from an EMBL/GenBank/DDBJ whole genome shotgun (WGS) entry which is preliminary data.</text>
</comment>
<dbReference type="SUPFAM" id="SSF52058">
    <property type="entry name" value="L domain-like"/>
    <property type="match status" value="1"/>
</dbReference>
<dbReference type="Gene3D" id="3.80.10.10">
    <property type="entry name" value="Ribonuclease Inhibitor"/>
    <property type="match status" value="1"/>
</dbReference>
<proteinExistence type="predicted"/>
<dbReference type="InterPro" id="IPR032675">
    <property type="entry name" value="LRR_dom_sf"/>
</dbReference>
<accession>A0AAN7I927</accession>
<evidence type="ECO:0000313" key="1">
    <source>
        <dbReference type="EMBL" id="KAK4559438.1"/>
    </source>
</evidence>